<keyword evidence="3 5" id="KW-1133">Transmembrane helix</keyword>
<dbReference type="InterPro" id="IPR001694">
    <property type="entry name" value="NADH_UbQ_OxRdtase_su1/FPO"/>
</dbReference>
<organism evidence="6 7">
    <name type="scientific">Candidatus Anoxymicrobium japonicum</name>
    <dbReference type="NCBI Taxonomy" id="2013648"/>
    <lineage>
        <taxon>Bacteria</taxon>
        <taxon>Bacillati</taxon>
        <taxon>Actinomycetota</taxon>
        <taxon>Candidatus Geothermincolia</taxon>
        <taxon>Candidatus Geothermincolales</taxon>
        <taxon>Candidatus Anoxymicrobiaceae</taxon>
        <taxon>Candidatus Anoxymicrobium</taxon>
    </lineage>
</organism>
<name>A0A2N3G7R9_9ACTN</name>
<dbReference type="Proteomes" id="UP000233654">
    <property type="component" value="Unassembled WGS sequence"/>
</dbReference>
<feature type="transmembrane region" description="Helical" evidence="5">
    <location>
        <begin position="6"/>
        <end position="30"/>
    </location>
</feature>
<evidence type="ECO:0000313" key="7">
    <source>
        <dbReference type="Proteomes" id="UP000233654"/>
    </source>
</evidence>
<protein>
    <submittedName>
        <fullName evidence="6">Uncharacterized protein</fullName>
    </submittedName>
</protein>
<evidence type="ECO:0000256" key="1">
    <source>
        <dbReference type="ARBA" id="ARBA00004141"/>
    </source>
</evidence>
<feature type="transmembrane region" description="Helical" evidence="5">
    <location>
        <begin position="178"/>
        <end position="199"/>
    </location>
</feature>
<feature type="transmembrane region" description="Helical" evidence="5">
    <location>
        <begin position="255"/>
        <end position="275"/>
    </location>
</feature>
<feature type="transmembrane region" description="Helical" evidence="5">
    <location>
        <begin position="287"/>
        <end position="310"/>
    </location>
</feature>
<reference evidence="6 7" key="1">
    <citation type="journal article" date="2017" name="ISME J.">
        <title>Potential for microbial H2 and metal transformations associated with novel bacteria and archaea in deep terrestrial subsurface sediments.</title>
        <authorList>
            <person name="Hernsdorf A.W."/>
            <person name="Amano Y."/>
            <person name="Miyakawa K."/>
            <person name="Ise K."/>
            <person name="Suzuki Y."/>
            <person name="Anantharaman K."/>
            <person name="Probst A."/>
            <person name="Burstein D."/>
            <person name="Thomas B.C."/>
            <person name="Banfield J.F."/>
        </authorList>
    </citation>
    <scope>NUCLEOTIDE SEQUENCE [LARGE SCALE GENOMIC DNA]</scope>
    <source>
        <strain evidence="6">HGW-Actinobacteria-3</strain>
    </source>
</reference>
<feature type="transmembrane region" description="Helical" evidence="5">
    <location>
        <begin position="131"/>
        <end position="150"/>
    </location>
</feature>
<dbReference type="AlphaFoldDB" id="A0A2N3G7R9"/>
<feature type="transmembrane region" description="Helical" evidence="5">
    <location>
        <begin position="99"/>
        <end position="119"/>
    </location>
</feature>
<evidence type="ECO:0000256" key="4">
    <source>
        <dbReference type="ARBA" id="ARBA00023136"/>
    </source>
</evidence>
<comment type="caution">
    <text evidence="6">The sequence shown here is derived from an EMBL/GenBank/DDBJ whole genome shotgun (WGS) entry which is preliminary data.</text>
</comment>
<dbReference type="Pfam" id="PF00146">
    <property type="entry name" value="NADHdh"/>
    <property type="match status" value="1"/>
</dbReference>
<comment type="subcellular location">
    <subcellularLocation>
        <location evidence="1">Membrane</location>
        <topology evidence="1">Multi-pass membrane protein</topology>
    </subcellularLocation>
</comment>
<evidence type="ECO:0000256" key="3">
    <source>
        <dbReference type="ARBA" id="ARBA00022989"/>
    </source>
</evidence>
<feature type="transmembrane region" description="Helical" evidence="5">
    <location>
        <begin position="225"/>
        <end position="249"/>
    </location>
</feature>
<proteinExistence type="predicted"/>
<evidence type="ECO:0000313" key="6">
    <source>
        <dbReference type="EMBL" id="PKQ28733.1"/>
    </source>
</evidence>
<dbReference type="EMBL" id="PHEX01000006">
    <property type="protein sequence ID" value="PKQ28733.1"/>
    <property type="molecule type" value="Genomic_DNA"/>
</dbReference>
<keyword evidence="2 5" id="KW-0812">Transmembrane</keyword>
<keyword evidence="4 5" id="KW-0472">Membrane</keyword>
<accession>A0A2N3G7R9</accession>
<feature type="transmembrane region" description="Helical" evidence="5">
    <location>
        <begin position="69"/>
        <end position="93"/>
    </location>
</feature>
<gene>
    <name evidence="6" type="ORF">CVT63_01095</name>
</gene>
<dbReference type="GO" id="GO:0016020">
    <property type="term" value="C:membrane"/>
    <property type="evidence" value="ECO:0007669"/>
    <property type="project" value="UniProtKB-SubCell"/>
</dbReference>
<sequence length="312" mass="31733">MVFVGKIAYLTVFPGMLFIFLAGLAAHAVASGVRTAISGSELPGAGIGHERFSVVAGTECIVTGGSFQAVMWVAPVLKILALSWVSCIILGFLKGDLALLYALLLMAGATDVFAVFLSQNPRVCQTAWPEAASLLAWAIPFATALAALVLRTGEVSVSGLIRWQVANGVLAGASAGGAAARAGALLALASATAAALALARLRPLGRGYKQGAPGGLLDDVSGPPLAFFAASESAMLFVVPLVLVALFFAGPCARWFAVVFWGLKILGVLLLLALIDTVFARASSTRALVWGAGGAGGLALIGLVLTWIGVSA</sequence>
<evidence type="ECO:0000256" key="2">
    <source>
        <dbReference type="ARBA" id="ARBA00022692"/>
    </source>
</evidence>
<evidence type="ECO:0000256" key="5">
    <source>
        <dbReference type="SAM" id="Phobius"/>
    </source>
</evidence>